<name>X0YEM3_9ZZZZ</name>
<gene>
    <name evidence="4" type="ORF">S01H4_13231</name>
</gene>
<dbReference type="InterPro" id="IPR028204">
    <property type="entry name" value="Tricorn_C1"/>
</dbReference>
<comment type="caution">
    <text evidence="4">The sequence shown here is derived from an EMBL/GenBank/DDBJ whole genome shotgun (WGS) entry which is preliminary data.</text>
</comment>
<dbReference type="PANTHER" id="PTHR11261">
    <property type="entry name" value="INTERPHOTORECEPTOR RETINOID-BINDING PROTEIN"/>
    <property type="match status" value="1"/>
</dbReference>
<dbReference type="PANTHER" id="PTHR11261:SF3">
    <property type="entry name" value="RETINOL-BINDING PROTEIN 3"/>
    <property type="match status" value="1"/>
</dbReference>
<evidence type="ECO:0000313" key="4">
    <source>
        <dbReference type="EMBL" id="GAG54399.1"/>
    </source>
</evidence>
<feature type="domain" description="Tail specific protease" evidence="2">
    <location>
        <begin position="159"/>
        <end position="278"/>
    </location>
</feature>
<dbReference type="Pfam" id="PF14684">
    <property type="entry name" value="Tricorn_C1"/>
    <property type="match status" value="1"/>
</dbReference>
<feature type="non-terminal residue" evidence="4">
    <location>
        <position position="280"/>
    </location>
</feature>
<evidence type="ECO:0008006" key="5">
    <source>
        <dbReference type="Google" id="ProtNLM"/>
    </source>
</evidence>
<proteinExistence type="predicted"/>
<sequence>MEIECDVGFNFVTKYPQISGTMAFMLSTLRDPELNFDKLWETFQNRYPFFDLRNVDWKKQYDTYRPKVTQLTTDDELFDIFCEMLDPLDDGHVELKGRTGPGRRKRSFNPEPEPRFRQEFSRREIRQLFKTTQKTLSSRGFGRLEETSAWMLHYCRSRDVGYIRILELEGVKKRKLKEALDSISNDFNNLKGLIIDIRENPGGDDDTVIAIVNRFCDRKQIAFHRKTKTGPGDADFTPIKSWHIEPQGPAQFTGPIVLLSCDSVFSGGEVFALAMKQLSN</sequence>
<dbReference type="EMBL" id="BART01005837">
    <property type="protein sequence ID" value="GAG54399.1"/>
    <property type="molecule type" value="Genomic_DNA"/>
</dbReference>
<dbReference type="GO" id="GO:0008236">
    <property type="term" value="F:serine-type peptidase activity"/>
    <property type="evidence" value="ECO:0007669"/>
    <property type="project" value="InterPro"/>
</dbReference>
<evidence type="ECO:0000259" key="3">
    <source>
        <dbReference type="Pfam" id="PF14684"/>
    </source>
</evidence>
<dbReference type="Pfam" id="PF03572">
    <property type="entry name" value="Peptidase_S41"/>
    <property type="match status" value="1"/>
</dbReference>
<dbReference type="GO" id="GO:0006508">
    <property type="term" value="P:proteolysis"/>
    <property type="evidence" value="ECO:0007669"/>
    <property type="project" value="InterPro"/>
</dbReference>
<feature type="domain" description="Tricorn protease C1" evidence="3">
    <location>
        <begin position="33"/>
        <end position="85"/>
    </location>
</feature>
<organism evidence="4">
    <name type="scientific">marine sediment metagenome</name>
    <dbReference type="NCBI Taxonomy" id="412755"/>
    <lineage>
        <taxon>unclassified sequences</taxon>
        <taxon>metagenomes</taxon>
        <taxon>ecological metagenomes</taxon>
    </lineage>
</organism>
<dbReference type="Gene3D" id="3.90.226.10">
    <property type="entry name" value="2-enoyl-CoA Hydratase, Chain A, domain 1"/>
    <property type="match status" value="1"/>
</dbReference>
<evidence type="ECO:0000259" key="2">
    <source>
        <dbReference type="Pfam" id="PF03572"/>
    </source>
</evidence>
<dbReference type="InterPro" id="IPR029045">
    <property type="entry name" value="ClpP/crotonase-like_dom_sf"/>
</dbReference>
<feature type="region of interest" description="Disordered" evidence="1">
    <location>
        <begin position="94"/>
        <end position="116"/>
    </location>
</feature>
<accession>X0YEM3</accession>
<dbReference type="Gene3D" id="3.30.750.44">
    <property type="match status" value="1"/>
</dbReference>
<reference evidence="4" key="1">
    <citation type="journal article" date="2014" name="Front. Microbiol.">
        <title>High frequency of phylogenetically diverse reductive dehalogenase-homologous genes in deep subseafloor sedimentary metagenomes.</title>
        <authorList>
            <person name="Kawai M."/>
            <person name="Futagami T."/>
            <person name="Toyoda A."/>
            <person name="Takaki Y."/>
            <person name="Nishi S."/>
            <person name="Hori S."/>
            <person name="Arai W."/>
            <person name="Tsubouchi T."/>
            <person name="Morono Y."/>
            <person name="Uchiyama I."/>
            <person name="Ito T."/>
            <person name="Fujiyama A."/>
            <person name="Inagaki F."/>
            <person name="Takami H."/>
        </authorList>
    </citation>
    <scope>NUCLEOTIDE SEQUENCE</scope>
    <source>
        <strain evidence="4">Expedition CK06-06</strain>
    </source>
</reference>
<dbReference type="AlphaFoldDB" id="X0YEM3"/>
<evidence type="ECO:0000256" key="1">
    <source>
        <dbReference type="SAM" id="MobiDB-lite"/>
    </source>
</evidence>
<dbReference type="InterPro" id="IPR005151">
    <property type="entry name" value="Tail-specific_protease"/>
</dbReference>
<protein>
    <recommendedName>
        <fullName evidence="5">Tail specific protease domain-containing protein</fullName>
    </recommendedName>
</protein>
<dbReference type="SUPFAM" id="SSF52096">
    <property type="entry name" value="ClpP/crotonase"/>
    <property type="match status" value="1"/>
</dbReference>
<dbReference type="CDD" id="cd07563">
    <property type="entry name" value="Peptidase_S41_IRBP"/>
    <property type="match status" value="1"/>
</dbReference>